<evidence type="ECO:0000313" key="1">
    <source>
        <dbReference type="EnsemblMetazoa" id="PPA30699.1"/>
    </source>
</evidence>
<dbReference type="InterPro" id="IPR053220">
    <property type="entry name" value="Nematode_rcpt-like_serp_H"/>
</dbReference>
<protein>
    <submittedName>
        <fullName evidence="1">Srh-178 protein</fullName>
    </submittedName>
</protein>
<organism evidence="1 2">
    <name type="scientific">Pristionchus pacificus</name>
    <name type="common">Parasitic nematode worm</name>
    <dbReference type="NCBI Taxonomy" id="54126"/>
    <lineage>
        <taxon>Eukaryota</taxon>
        <taxon>Metazoa</taxon>
        <taxon>Ecdysozoa</taxon>
        <taxon>Nematoda</taxon>
        <taxon>Chromadorea</taxon>
        <taxon>Rhabditida</taxon>
        <taxon>Rhabditina</taxon>
        <taxon>Diplogasteromorpha</taxon>
        <taxon>Diplogasteroidea</taxon>
        <taxon>Neodiplogasteridae</taxon>
        <taxon>Pristionchus</taxon>
    </lineage>
</organism>
<dbReference type="Gene3D" id="1.20.1070.10">
    <property type="entry name" value="Rhodopsin 7-helix transmembrane proteins"/>
    <property type="match status" value="1"/>
</dbReference>
<evidence type="ECO:0000313" key="2">
    <source>
        <dbReference type="Proteomes" id="UP000005239"/>
    </source>
</evidence>
<sequence length="414" mass="47934">MENSVFSCLCPLDPTKCRAEVSTLNSIFRTFFKNLSIDHVPETRTLYIEQSSNRINKFFYRTVQYERLDDMAIAYHVKMLKDVSTFISVEMELRMAFVQRTIFFASCFLHIPALYCLFKETPPHQAQIKPILMLLQFTVIIVDIYESILYQPVALPEAAAAYCKGVICRMVHPITALGILMFGVVAIGVTNIACILVRHQAIIPIKHRLKIEKRSTYVVFLVMLTLIFAIPIPAFMAFTTSNEEMDRLIYESYFEISWIRERGAYFKFPDSLALYVIVSMAVVFLLGYIFISIIPFWHMFYVLNQTNAYIHSKIAIRQSLLRLFVQLIVPFLFITAPLTIILFQYLFRSFPFMVGVFAILIIPLHPIVHNIVLLFLMPTYRRVIARVIGRLRKQSNTSTHKISCGPQRRLSTAF</sequence>
<dbReference type="PANTHER" id="PTHR22941:SF26">
    <property type="entry name" value="SERPENTINE RECEPTOR, CLASS H"/>
    <property type="match status" value="1"/>
</dbReference>
<accession>A0A2A6C100</accession>
<dbReference type="Proteomes" id="UP000005239">
    <property type="component" value="Unassembled WGS sequence"/>
</dbReference>
<dbReference type="EnsemblMetazoa" id="PPA30699.1">
    <property type="protein sequence ID" value="PPA30699.1"/>
    <property type="gene ID" value="WBGene00203565"/>
</dbReference>
<accession>A0A8R1YKR7</accession>
<dbReference type="PANTHER" id="PTHR22941">
    <property type="entry name" value="SERPENTINE RECEPTOR"/>
    <property type="match status" value="1"/>
</dbReference>
<proteinExistence type="predicted"/>
<reference evidence="1" key="2">
    <citation type="submission" date="2022-06" db="UniProtKB">
        <authorList>
            <consortium name="EnsemblMetazoa"/>
        </authorList>
    </citation>
    <scope>IDENTIFICATION</scope>
    <source>
        <strain evidence="1">PS312</strain>
    </source>
</reference>
<dbReference type="Pfam" id="PF10318">
    <property type="entry name" value="7TM_GPCR_Srh"/>
    <property type="match status" value="1"/>
</dbReference>
<gene>
    <name evidence="1" type="primary">WBGene00203565</name>
</gene>
<dbReference type="InterPro" id="IPR019422">
    <property type="entry name" value="7TM_GPCR_serpentine_rcpt_Srh"/>
</dbReference>
<dbReference type="AlphaFoldDB" id="A0A2A6C100"/>
<keyword evidence="2" id="KW-1185">Reference proteome</keyword>
<name>A0A2A6C100_PRIPA</name>
<reference evidence="2" key="1">
    <citation type="journal article" date="2008" name="Nat. Genet.">
        <title>The Pristionchus pacificus genome provides a unique perspective on nematode lifestyle and parasitism.</title>
        <authorList>
            <person name="Dieterich C."/>
            <person name="Clifton S.W."/>
            <person name="Schuster L.N."/>
            <person name="Chinwalla A."/>
            <person name="Delehaunty K."/>
            <person name="Dinkelacker I."/>
            <person name="Fulton L."/>
            <person name="Fulton R."/>
            <person name="Godfrey J."/>
            <person name="Minx P."/>
            <person name="Mitreva M."/>
            <person name="Roeseler W."/>
            <person name="Tian H."/>
            <person name="Witte H."/>
            <person name="Yang S.P."/>
            <person name="Wilson R.K."/>
            <person name="Sommer R.J."/>
        </authorList>
    </citation>
    <scope>NUCLEOTIDE SEQUENCE [LARGE SCALE GENOMIC DNA]</scope>
    <source>
        <strain evidence="2">PS312</strain>
    </source>
</reference>